<feature type="compositionally biased region" description="Low complexity" evidence="1">
    <location>
        <begin position="20"/>
        <end position="36"/>
    </location>
</feature>
<dbReference type="EMBL" id="CADCTT010000327">
    <property type="protein sequence ID" value="CAA9326839.1"/>
    <property type="molecule type" value="Genomic_DNA"/>
</dbReference>
<feature type="non-terminal residue" evidence="2">
    <location>
        <position position="36"/>
    </location>
</feature>
<proteinExistence type="predicted"/>
<evidence type="ECO:0000256" key="1">
    <source>
        <dbReference type="SAM" id="MobiDB-lite"/>
    </source>
</evidence>
<reference evidence="2" key="1">
    <citation type="submission" date="2020-02" db="EMBL/GenBank/DDBJ databases">
        <authorList>
            <person name="Meier V. D."/>
        </authorList>
    </citation>
    <scope>NUCLEOTIDE SEQUENCE</scope>
    <source>
        <strain evidence="2">AVDCRST_MAG61</strain>
    </source>
</reference>
<name>A0A6J4L8N3_9ACTN</name>
<evidence type="ECO:0000313" key="2">
    <source>
        <dbReference type="EMBL" id="CAA9326839.1"/>
    </source>
</evidence>
<gene>
    <name evidence="2" type="ORF">AVDCRST_MAG61-2618</name>
</gene>
<feature type="region of interest" description="Disordered" evidence="1">
    <location>
        <begin position="1"/>
        <end position="36"/>
    </location>
</feature>
<sequence>CRTRPAASSRSPSPRRSRPVRAGAPGPPARRSWASA</sequence>
<feature type="compositionally biased region" description="Low complexity" evidence="1">
    <location>
        <begin position="1"/>
        <end position="12"/>
    </location>
</feature>
<protein>
    <submittedName>
        <fullName evidence="2">Cell wall-binding protein</fullName>
    </submittedName>
</protein>
<organism evidence="2">
    <name type="scientific">uncultured Friedmanniella sp</name>
    <dbReference type="NCBI Taxonomy" id="335381"/>
    <lineage>
        <taxon>Bacteria</taxon>
        <taxon>Bacillati</taxon>
        <taxon>Actinomycetota</taxon>
        <taxon>Actinomycetes</taxon>
        <taxon>Propionibacteriales</taxon>
        <taxon>Nocardioidaceae</taxon>
        <taxon>Friedmanniella</taxon>
        <taxon>environmental samples</taxon>
    </lineage>
</organism>
<dbReference type="AlphaFoldDB" id="A0A6J4L8N3"/>
<feature type="non-terminal residue" evidence="2">
    <location>
        <position position="1"/>
    </location>
</feature>
<accession>A0A6J4L8N3</accession>